<evidence type="ECO:0000313" key="2">
    <source>
        <dbReference type="EMBL" id="KCV70049.1"/>
    </source>
</evidence>
<dbReference type="AlphaFoldDB" id="A0A058Z6Z4"/>
<gene>
    <name evidence="2" type="ORF">H696_03512</name>
</gene>
<reference evidence="2" key="1">
    <citation type="submission" date="2013-04" db="EMBL/GenBank/DDBJ databases">
        <title>The Genome Sequence of Fonticula alba ATCC 38817.</title>
        <authorList>
            <consortium name="The Broad Institute Genomics Platform"/>
            <person name="Russ C."/>
            <person name="Cuomo C."/>
            <person name="Burger G."/>
            <person name="Gray M.W."/>
            <person name="Holland P.W.H."/>
            <person name="King N."/>
            <person name="Lang F.B.F."/>
            <person name="Roger A.J."/>
            <person name="Ruiz-Trillo I."/>
            <person name="Brown M."/>
            <person name="Walker B."/>
            <person name="Young S."/>
            <person name="Zeng Q."/>
            <person name="Gargeya S."/>
            <person name="Fitzgerald M."/>
            <person name="Haas B."/>
            <person name="Abouelleil A."/>
            <person name="Allen A.W."/>
            <person name="Alvarado L."/>
            <person name="Arachchi H.M."/>
            <person name="Berlin A.M."/>
            <person name="Chapman S.B."/>
            <person name="Gainer-Dewar J."/>
            <person name="Goldberg J."/>
            <person name="Griggs A."/>
            <person name="Gujja S."/>
            <person name="Hansen M."/>
            <person name="Howarth C."/>
            <person name="Imamovic A."/>
            <person name="Ireland A."/>
            <person name="Larimer J."/>
            <person name="McCowan C."/>
            <person name="Murphy C."/>
            <person name="Pearson M."/>
            <person name="Poon T.W."/>
            <person name="Priest M."/>
            <person name="Roberts A."/>
            <person name="Saif S."/>
            <person name="Shea T."/>
            <person name="Sisk P."/>
            <person name="Sykes S."/>
            <person name="Wortman J."/>
            <person name="Nusbaum C."/>
            <person name="Birren B."/>
        </authorList>
    </citation>
    <scope>NUCLEOTIDE SEQUENCE [LARGE SCALE GENOMIC DNA]</scope>
    <source>
        <strain evidence="2">ATCC 38817</strain>
    </source>
</reference>
<dbReference type="GeneID" id="20528237"/>
<organism evidence="2">
    <name type="scientific">Fonticula alba</name>
    <name type="common">Slime mold</name>
    <dbReference type="NCBI Taxonomy" id="691883"/>
    <lineage>
        <taxon>Eukaryota</taxon>
        <taxon>Rotosphaerida</taxon>
        <taxon>Fonticulaceae</taxon>
        <taxon>Fonticula</taxon>
    </lineage>
</organism>
<protein>
    <submittedName>
        <fullName evidence="2">Uncharacterized protein</fullName>
    </submittedName>
</protein>
<name>A0A058Z6Z4_FONAL</name>
<evidence type="ECO:0000313" key="3">
    <source>
        <dbReference type="Proteomes" id="UP000030693"/>
    </source>
</evidence>
<dbReference type="Proteomes" id="UP000030693">
    <property type="component" value="Unassembled WGS sequence"/>
</dbReference>
<feature type="compositionally biased region" description="Low complexity" evidence="1">
    <location>
        <begin position="148"/>
        <end position="162"/>
    </location>
</feature>
<keyword evidence="3" id="KW-1185">Reference proteome</keyword>
<sequence>MDIYHHGFADEALFLNDPANFGEVPAGGALDRHCPLAMAVALMPSTLRPPSAQSAWHLDWSSSPMSGLTPPTGGWDMIPVPPGTDTGPYPIPDVDPPVEPLCPDHIRALVSLHEEVTTRLAQQRQQQQQQQQQQQRRPQNGDHGPRAGGDFDPGSGPGQDDPPAAPFHSGDALLDADSPTGDGGPSSLAPGFITAKQQLAIDRQNQQQRSDATHFAFNSNRHYGPGRAPGASPPPDAGPSQRPLGVRRPPGIGPGVGAAPARKSLGGRRFLSSPGGAAPLGNSRAQDEEDEMRNELGCYNLNQTPAARRIPG</sequence>
<dbReference type="EMBL" id="KB932205">
    <property type="protein sequence ID" value="KCV70049.1"/>
    <property type="molecule type" value="Genomic_DNA"/>
</dbReference>
<evidence type="ECO:0000256" key="1">
    <source>
        <dbReference type="SAM" id="MobiDB-lite"/>
    </source>
</evidence>
<accession>A0A058Z6Z4</accession>
<feature type="compositionally biased region" description="Low complexity" evidence="1">
    <location>
        <begin position="122"/>
        <end position="138"/>
    </location>
</feature>
<proteinExistence type="predicted"/>
<feature type="compositionally biased region" description="Low complexity" evidence="1">
    <location>
        <begin position="238"/>
        <end position="250"/>
    </location>
</feature>
<feature type="region of interest" description="Disordered" evidence="1">
    <location>
        <begin position="117"/>
        <end position="190"/>
    </location>
</feature>
<dbReference type="RefSeq" id="XP_009495655.1">
    <property type="nucleotide sequence ID" value="XM_009497380.1"/>
</dbReference>
<feature type="region of interest" description="Disordered" evidence="1">
    <location>
        <begin position="217"/>
        <end position="312"/>
    </location>
</feature>